<evidence type="ECO:0000313" key="1">
    <source>
        <dbReference type="EMBL" id="KAI9508790.1"/>
    </source>
</evidence>
<proteinExistence type="predicted"/>
<sequence>MTKRPLLCFFHSRRLNHGRVITADEEKKPFDALGSQNDDDSQPDPDEHIMLESGHGRVWLVKIPKFLMERWSKFDTEGVQLAKIRIYDVPPGAPPRIVVVVPPDDGGDDDIYELDMVNQDVHNQVVVAERAKSPSGIGRARTTIMTGKVKHECNLRPRMTGRYERRLTERGAAANERSARVGLMDGASAGRGGGKMLSSGISSAAGFADLTRTKVKPQKGQYERMARMPRNQLLDALFALFREREQWPIKLLRERTQQPEVYLKEVLCEIAFLHRSGEFNGTWELMPSFKGDGVKTEGLYASQPSNTDASMDDYDEEEEEDEEEDDDMEEVVE</sequence>
<dbReference type="Proteomes" id="UP001207468">
    <property type="component" value="Unassembled WGS sequence"/>
</dbReference>
<dbReference type="EMBL" id="JAGFNK010000079">
    <property type="protein sequence ID" value="KAI9508790.1"/>
    <property type="molecule type" value="Genomic_DNA"/>
</dbReference>
<comment type="caution">
    <text evidence="1">The sequence shown here is derived from an EMBL/GenBank/DDBJ whole genome shotgun (WGS) entry which is preliminary data.</text>
</comment>
<keyword evidence="2" id="KW-1185">Reference proteome</keyword>
<protein>
    <submittedName>
        <fullName evidence="1">Transcription initiation factor IIF, beta subunit-domain-containing protein</fullName>
    </submittedName>
</protein>
<name>A0ACC0UAQ3_9AGAM</name>
<gene>
    <name evidence="1" type="ORF">F5148DRAFT_979335</name>
</gene>
<evidence type="ECO:0000313" key="2">
    <source>
        <dbReference type="Proteomes" id="UP001207468"/>
    </source>
</evidence>
<accession>A0ACC0UAQ3</accession>
<organism evidence="1 2">
    <name type="scientific">Russula earlei</name>
    <dbReference type="NCBI Taxonomy" id="71964"/>
    <lineage>
        <taxon>Eukaryota</taxon>
        <taxon>Fungi</taxon>
        <taxon>Dikarya</taxon>
        <taxon>Basidiomycota</taxon>
        <taxon>Agaricomycotina</taxon>
        <taxon>Agaricomycetes</taxon>
        <taxon>Russulales</taxon>
        <taxon>Russulaceae</taxon>
        <taxon>Russula</taxon>
    </lineage>
</organism>
<reference evidence="1" key="1">
    <citation type="submission" date="2021-03" db="EMBL/GenBank/DDBJ databases">
        <title>Evolutionary priming and transition to the ectomycorrhizal habit in an iconic lineage of mushroom-forming fungi: is preadaptation a requirement?</title>
        <authorList>
            <consortium name="DOE Joint Genome Institute"/>
            <person name="Looney B.P."/>
            <person name="Miyauchi S."/>
            <person name="Morin E."/>
            <person name="Drula E."/>
            <person name="Courty P.E."/>
            <person name="Chicoki N."/>
            <person name="Fauchery L."/>
            <person name="Kohler A."/>
            <person name="Kuo A."/>
            <person name="LaButti K."/>
            <person name="Pangilinan J."/>
            <person name="Lipzen A."/>
            <person name="Riley R."/>
            <person name="Andreopoulos W."/>
            <person name="He G."/>
            <person name="Johnson J."/>
            <person name="Barry K.W."/>
            <person name="Grigoriev I.V."/>
            <person name="Nagy L."/>
            <person name="Hibbett D."/>
            <person name="Henrissat B."/>
            <person name="Matheny P.B."/>
            <person name="Labbe J."/>
            <person name="Martin A.F."/>
        </authorList>
    </citation>
    <scope>NUCLEOTIDE SEQUENCE</scope>
    <source>
        <strain evidence="1">BPL698</strain>
    </source>
</reference>